<protein>
    <submittedName>
        <fullName evidence="1">Uncharacterized protein</fullName>
    </submittedName>
</protein>
<dbReference type="PANTHER" id="PTHR35845:SF1">
    <property type="entry name" value="SPERMATOGENESIS-ASSOCIATED SERINE-RICH PROTEIN 1"/>
    <property type="match status" value="1"/>
</dbReference>
<evidence type="ECO:0000313" key="1">
    <source>
        <dbReference type="EMBL" id="KAJ8355396.1"/>
    </source>
</evidence>
<dbReference type="Proteomes" id="UP001152622">
    <property type="component" value="Chromosome 6"/>
</dbReference>
<dbReference type="PANTHER" id="PTHR35845">
    <property type="entry name" value="SPERMATOGENESIS-ASSOCIATED SERINE-RICH PROTEIN 1"/>
    <property type="match status" value="1"/>
</dbReference>
<organism evidence="1 2">
    <name type="scientific">Synaphobranchus kaupii</name>
    <name type="common">Kaup's arrowtooth eel</name>
    <dbReference type="NCBI Taxonomy" id="118154"/>
    <lineage>
        <taxon>Eukaryota</taxon>
        <taxon>Metazoa</taxon>
        <taxon>Chordata</taxon>
        <taxon>Craniata</taxon>
        <taxon>Vertebrata</taxon>
        <taxon>Euteleostomi</taxon>
        <taxon>Actinopterygii</taxon>
        <taxon>Neopterygii</taxon>
        <taxon>Teleostei</taxon>
        <taxon>Anguilliformes</taxon>
        <taxon>Synaphobranchidae</taxon>
        <taxon>Synaphobranchus</taxon>
    </lineage>
</organism>
<sequence>MHSDEDVDLRRDPVVPQIPHGCALLRPREGTDLPVRPQGRRYLPHGHAEEAPYRPHIKHIEPDLTECGLDWKSRLRWLPQPRYSDAPFPEIKAIKFPNDTRLQRSFPHANMISASEWTFYPSLGLPVTYHVGKRCLIDGIHHYRSSRSCSERTVELRLGKKRLVQSPCCVDRGPRPYISPEHSTDFHKFGSTLPTVGFGSSATLKGDTFIPLQRPAVRQRLTYQQKEGTKEREADVLEVRKLADWRPAMPITLPIFDSRHGKHKKGDSSWRTAQGEKLASSIFALLSTKIS</sequence>
<dbReference type="Pfam" id="PF15160">
    <property type="entry name" value="SASRP1"/>
    <property type="match status" value="1"/>
</dbReference>
<dbReference type="OrthoDB" id="186791at2759"/>
<keyword evidence="2" id="KW-1185">Reference proteome</keyword>
<name>A0A9Q1FBP4_SYNKA</name>
<reference evidence="1" key="1">
    <citation type="journal article" date="2023" name="Science">
        <title>Genome structures resolve the early diversification of teleost fishes.</title>
        <authorList>
            <person name="Parey E."/>
            <person name="Louis A."/>
            <person name="Montfort J."/>
            <person name="Bouchez O."/>
            <person name="Roques C."/>
            <person name="Iampietro C."/>
            <person name="Lluch J."/>
            <person name="Castinel A."/>
            <person name="Donnadieu C."/>
            <person name="Desvignes T."/>
            <person name="Floi Bucao C."/>
            <person name="Jouanno E."/>
            <person name="Wen M."/>
            <person name="Mejri S."/>
            <person name="Dirks R."/>
            <person name="Jansen H."/>
            <person name="Henkel C."/>
            <person name="Chen W.J."/>
            <person name="Zahm M."/>
            <person name="Cabau C."/>
            <person name="Klopp C."/>
            <person name="Thompson A.W."/>
            <person name="Robinson-Rechavi M."/>
            <person name="Braasch I."/>
            <person name="Lecointre G."/>
            <person name="Bobe J."/>
            <person name="Postlethwait J.H."/>
            <person name="Berthelot C."/>
            <person name="Roest Crollius H."/>
            <person name="Guiguen Y."/>
        </authorList>
    </citation>
    <scope>NUCLEOTIDE SEQUENCE</scope>
    <source>
        <strain evidence="1">WJC10195</strain>
    </source>
</reference>
<dbReference type="EMBL" id="JAINUF010000006">
    <property type="protein sequence ID" value="KAJ8355396.1"/>
    <property type="molecule type" value="Genomic_DNA"/>
</dbReference>
<gene>
    <name evidence="1" type="ORF">SKAU_G00181900</name>
</gene>
<dbReference type="AlphaFoldDB" id="A0A9Q1FBP4"/>
<accession>A0A9Q1FBP4</accession>
<comment type="caution">
    <text evidence="1">The sequence shown here is derived from an EMBL/GenBank/DDBJ whole genome shotgun (WGS) entry which is preliminary data.</text>
</comment>
<evidence type="ECO:0000313" key="2">
    <source>
        <dbReference type="Proteomes" id="UP001152622"/>
    </source>
</evidence>
<proteinExistence type="predicted"/>
<dbReference type="InterPro" id="IPR029165">
    <property type="entry name" value="SASRP1"/>
</dbReference>